<organism evidence="1 2">
    <name type="scientific">Candidatus Woesebacteria bacterium CG22_combo_CG10-13_8_21_14_all_39_10</name>
    <dbReference type="NCBI Taxonomy" id="1975059"/>
    <lineage>
        <taxon>Bacteria</taxon>
        <taxon>Candidatus Woeseibacteriota</taxon>
    </lineage>
</organism>
<dbReference type="Proteomes" id="UP000229847">
    <property type="component" value="Unassembled WGS sequence"/>
</dbReference>
<name>A0A2H0BIF2_9BACT</name>
<protein>
    <submittedName>
        <fullName evidence="1">Uncharacterized protein</fullName>
    </submittedName>
</protein>
<reference evidence="1 2" key="1">
    <citation type="submission" date="2017-09" db="EMBL/GenBank/DDBJ databases">
        <title>Depth-based differentiation of microbial function through sediment-hosted aquifers and enrichment of novel symbionts in the deep terrestrial subsurface.</title>
        <authorList>
            <person name="Probst A.J."/>
            <person name="Ladd B."/>
            <person name="Jarett J.K."/>
            <person name="Geller-Mcgrath D.E."/>
            <person name="Sieber C.M."/>
            <person name="Emerson J.B."/>
            <person name="Anantharaman K."/>
            <person name="Thomas B.C."/>
            <person name="Malmstrom R."/>
            <person name="Stieglmeier M."/>
            <person name="Klingl A."/>
            <person name="Woyke T."/>
            <person name="Ryan C.M."/>
            <person name="Banfield J.F."/>
        </authorList>
    </citation>
    <scope>NUCLEOTIDE SEQUENCE [LARGE SCALE GENOMIC DNA]</scope>
    <source>
        <strain evidence="1">CG22_combo_CG10-13_8_21_14_all_39_10</strain>
    </source>
</reference>
<gene>
    <name evidence="1" type="ORF">COX03_03325</name>
</gene>
<comment type="caution">
    <text evidence="1">The sequence shown here is derived from an EMBL/GenBank/DDBJ whole genome shotgun (WGS) entry which is preliminary data.</text>
</comment>
<accession>A0A2H0BIF2</accession>
<dbReference type="AlphaFoldDB" id="A0A2H0BIF2"/>
<sequence length="134" mass="15615">AEHGWKVRSSFLKKILKLDFIFKIAIFKNPVDVNKMYDIVFQQLITESNIRNIYIDGKKPKWYERKLKKILRDKGISVAKLKTVRKEISQSGLQLADGLAGLGRCVVDNPNAKEAWGLFNQLKKEKKLFIQYLF</sequence>
<evidence type="ECO:0000313" key="1">
    <source>
        <dbReference type="EMBL" id="PIP57404.1"/>
    </source>
</evidence>
<feature type="non-terminal residue" evidence="1">
    <location>
        <position position="1"/>
    </location>
</feature>
<proteinExistence type="predicted"/>
<dbReference type="EMBL" id="PCSW01000101">
    <property type="protein sequence ID" value="PIP57404.1"/>
    <property type="molecule type" value="Genomic_DNA"/>
</dbReference>
<evidence type="ECO:0000313" key="2">
    <source>
        <dbReference type="Proteomes" id="UP000229847"/>
    </source>
</evidence>